<dbReference type="Proteomes" id="UP001215598">
    <property type="component" value="Unassembled WGS sequence"/>
</dbReference>
<comment type="caution">
    <text evidence="1">The sequence shown here is derived from an EMBL/GenBank/DDBJ whole genome shotgun (WGS) entry which is preliminary data.</text>
</comment>
<feature type="non-terminal residue" evidence="1">
    <location>
        <position position="270"/>
    </location>
</feature>
<name>A0AAD7HAG6_9AGAR</name>
<dbReference type="EMBL" id="JARKIB010000294">
    <property type="protein sequence ID" value="KAJ7716313.1"/>
    <property type="molecule type" value="Genomic_DNA"/>
</dbReference>
<protein>
    <submittedName>
        <fullName evidence="1">Uncharacterized protein</fullName>
    </submittedName>
</protein>
<keyword evidence="2" id="KW-1185">Reference proteome</keyword>
<gene>
    <name evidence="1" type="ORF">B0H16DRAFT_1434603</name>
</gene>
<dbReference type="AlphaFoldDB" id="A0AAD7HAG6"/>
<reference evidence="1" key="1">
    <citation type="submission" date="2023-03" db="EMBL/GenBank/DDBJ databases">
        <title>Massive genome expansion in bonnet fungi (Mycena s.s.) driven by repeated elements and novel gene families across ecological guilds.</title>
        <authorList>
            <consortium name="Lawrence Berkeley National Laboratory"/>
            <person name="Harder C.B."/>
            <person name="Miyauchi S."/>
            <person name="Viragh M."/>
            <person name="Kuo A."/>
            <person name="Thoen E."/>
            <person name="Andreopoulos B."/>
            <person name="Lu D."/>
            <person name="Skrede I."/>
            <person name="Drula E."/>
            <person name="Henrissat B."/>
            <person name="Morin E."/>
            <person name="Kohler A."/>
            <person name="Barry K."/>
            <person name="LaButti K."/>
            <person name="Morin E."/>
            <person name="Salamov A."/>
            <person name="Lipzen A."/>
            <person name="Mereny Z."/>
            <person name="Hegedus B."/>
            <person name="Baldrian P."/>
            <person name="Stursova M."/>
            <person name="Weitz H."/>
            <person name="Taylor A."/>
            <person name="Grigoriev I.V."/>
            <person name="Nagy L.G."/>
            <person name="Martin F."/>
            <person name="Kauserud H."/>
        </authorList>
    </citation>
    <scope>NUCLEOTIDE SEQUENCE</scope>
    <source>
        <strain evidence="1">CBHHK182m</strain>
    </source>
</reference>
<evidence type="ECO:0000313" key="1">
    <source>
        <dbReference type="EMBL" id="KAJ7716313.1"/>
    </source>
</evidence>
<proteinExistence type="predicted"/>
<dbReference type="Gene3D" id="2.60.120.260">
    <property type="entry name" value="Galactose-binding domain-like"/>
    <property type="match status" value="1"/>
</dbReference>
<evidence type="ECO:0000313" key="2">
    <source>
        <dbReference type="Proteomes" id="UP001215598"/>
    </source>
</evidence>
<accession>A0AAD7HAG6</accession>
<organism evidence="1 2">
    <name type="scientific">Mycena metata</name>
    <dbReference type="NCBI Taxonomy" id="1033252"/>
    <lineage>
        <taxon>Eukaryota</taxon>
        <taxon>Fungi</taxon>
        <taxon>Dikarya</taxon>
        <taxon>Basidiomycota</taxon>
        <taxon>Agaricomycotina</taxon>
        <taxon>Agaricomycetes</taxon>
        <taxon>Agaricomycetidae</taxon>
        <taxon>Agaricales</taxon>
        <taxon>Marasmiineae</taxon>
        <taxon>Mycenaceae</taxon>
        <taxon>Mycena</taxon>
    </lineage>
</organism>
<sequence>MAHRISDTNDLSQPGNFWLSGAGNDAYYKTIGALAVVPPSAINESISPADAVATIAFNGTAVSLVGYVANLNESQQPGLWLSIDNGTETSQGALRSGYYSWYQSPLLADGLHTVSFRVDFGNTRFTVLVFDRALVNVTETDLIPASKRDTTIFDDGDSRITYSGSGWQSGVSAGVYRYEDTVRWTNTTNSTFTVPFNGVGIAVIAAVDGGQKGNYSVEYSIDGSAVHVVDVSWPPEDFDITDLSETAGGILTVVCDATLPGDHTLQMTVV</sequence>